<dbReference type="EMBL" id="QWIK01000438">
    <property type="protein sequence ID" value="RMY06174.1"/>
    <property type="molecule type" value="Genomic_DNA"/>
</dbReference>
<evidence type="ECO:0000313" key="4">
    <source>
        <dbReference type="EMBL" id="RMY06174.1"/>
    </source>
</evidence>
<feature type="region of interest" description="Disordered" evidence="2">
    <location>
        <begin position="359"/>
        <end position="393"/>
    </location>
</feature>
<name>A0A3M6YSZ0_HORWE</name>
<dbReference type="PROSITE" id="PS00092">
    <property type="entry name" value="N6_MTASE"/>
    <property type="match status" value="1"/>
</dbReference>
<protein>
    <recommendedName>
        <fullName evidence="11">MT-A70-domain-containing protein</fullName>
    </recommendedName>
</protein>
<dbReference type="EMBL" id="QWIL01000703">
    <property type="protein sequence ID" value="RMY15008.1"/>
    <property type="molecule type" value="Genomic_DNA"/>
</dbReference>
<dbReference type="EMBL" id="QWIM01000347">
    <property type="protein sequence ID" value="RMY35811.1"/>
    <property type="molecule type" value="Genomic_DNA"/>
</dbReference>
<dbReference type="PROSITE" id="PS51143">
    <property type="entry name" value="MT_A70"/>
    <property type="match status" value="1"/>
</dbReference>
<evidence type="ECO:0000313" key="3">
    <source>
        <dbReference type="EMBL" id="RMX82029.1"/>
    </source>
</evidence>
<evidence type="ECO:0000313" key="8">
    <source>
        <dbReference type="Proteomes" id="UP000276864"/>
    </source>
</evidence>
<sequence>MASPVLWQNESQTIILIDIPRSIEAAQGTPEAPCHDHLLSVTPLETPFPSNEPKSEAARAKLVGSSTDQQLDREYVELLSNALAETHDAYHGRWCLPRPFVQEKPRVAKKRKLDTDEPSNPVQSTPTQKELPEDFLRTLADDDHHPESPDPKTTLHPTQGPPTNNPTPTAQYLTNRTPHPTTLNLFPPTRPQQQPYTFHLPPHSTFSLTNCRQSTPFRTSLRTQASLSETPRTTRRTFDVILLDPPWPNRSIKRSHRTPGTSYHAAPDLETLTDLLYSMDLEMLMSPSSCIVGVWITNKPSIREAILDPEGGVFAMWGVELVEEWIWLKTTARGEPVSGLEGVWRKPYEVLLVGRRRRRRGGGGETPASSADGGLEGRVGGGDDDGEGEGKKKEVKRRVILGVPDLHSRKPCLKGLVEEVLLRDYHHCHYDDDDGRTGYRALEVFARNLVAGWWSWGDECVKFNWEGYWQREEGNNEVRRDESWVG</sequence>
<evidence type="ECO:0000313" key="6">
    <source>
        <dbReference type="EMBL" id="RMY35811.1"/>
    </source>
</evidence>
<dbReference type="PANTHER" id="PTHR12829:SF4">
    <property type="entry name" value="N(6)-ADENINE-SPECIFIC METHYLTRANSFERASE METTL4"/>
    <property type="match status" value="1"/>
</dbReference>
<dbReference type="InterPro" id="IPR007757">
    <property type="entry name" value="MT-A70-like"/>
</dbReference>
<dbReference type="Pfam" id="PF05063">
    <property type="entry name" value="MT-A70"/>
    <property type="match status" value="1"/>
</dbReference>
<dbReference type="Proteomes" id="UP000281245">
    <property type="component" value="Unassembled WGS sequence"/>
</dbReference>
<organism evidence="4 10">
    <name type="scientific">Hortaea werneckii</name>
    <name type="common">Black yeast</name>
    <name type="synonym">Cladosporium werneckii</name>
    <dbReference type="NCBI Taxonomy" id="91943"/>
    <lineage>
        <taxon>Eukaryota</taxon>
        <taxon>Fungi</taxon>
        <taxon>Dikarya</taxon>
        <taxon>Ascomycota</taxon>
        <taxon>Pezizomycotina</taxon>
        <taxon>Dothideomycetes</taxon>
        <taxon>Dothideomycetidae</taxon>
        <taxon>Mycosphaerellales</taxon>
        <taxon>Teratosphaeriaceae</taxon>
        <taxon>Hortaea</taxon>
    </lineage>
</organism>
<evidence type="ECO:0000313" key="9">
    <source>
        <dbReference type="Proteomes" id="UP000281245"/>
    </source>
</evidence>
<evidence type="ECO:0000313" key="5">
    <source>
        <dbReference type="EMBL" id="RMY15008.1"/>
    </source>
</evidence>
<feature type="compositionally biased region" description="Polar residues" evidence="2">
    <location>
        <begin position="118"/>
        <end position="128"/>
    </location>
</feature>
<dbReference type="AlphaFoldDB" id="A0A3M6YSZ0"/>
<dbReference type="GO" id="GO:0005634">
    <property type="term" value="C:nucleus"/>
    <property type="evidence" value="ECO:0007669"/>
    <property type="project" value="TreeGrafter"/>
</dbReference>
<dbReference type="Proteomes" id="UP000271337">
    <property type="component" value="Unassembled WGS sequence"/>
</dbReference>
<dbReference type="GO" id="GO:0032259">
    <property type="term" value="P:methylation"/>
    <property type="evidence" value="ECO:0007669"/>
    <property type="project" value="InterPro"/>
</dbReference>
<dbReference type="GO" id="GO:0003676">
    <property type="term" value="F:nucleic acid binding"/>
    <property type="evidence" value="ECO:0007669"/>
    <property type="project" value="InterPro"/>
</dbReference>
<dbReference type="Proteomes" id="UP000282582">
    <property type="component" value="Unassembled WGS sequence"/>
</dbReference>
<dbReference type="VEuPathDB" id="FungiDB:BTJ68_02091"/>
<reference evidence="7 8" key="1">
    <citation type="journal article" date="2018" name="BMC Genomics">
        <title>Genomic evidence for intraspecific hybridization in a clonal and extremely halotolerant yeast.</title>
        <authorList>
            <person name="Gostincar C."/>
            <person name="Stajich J.E."/>
            <person name="Zupancic J."/>
            <person name="Zalar P."/>
            <person name="Gunde-Cimerman N."/>
        </authorList>
    </citation>
    <scope>NUCLEOTIDE SEQUENCE [LARGE SCALE GENOMIC DNA]</scope>
    <source>
        <strain evidence="6 8">EXF-6651</strain>
        <strain evidence="4 10">EXF-6654</strain>
        <strain evidence="3 9">EXF-6656</strain>
        <strain evidence="5 7">EXF-6669</strain>
    </source>
</reference>
<dbReference type="Proteomes" id="UP000276864">
    <property type="component" value="Unassembled WGS sequence"/>
</dbReference>
<dbReference type="OrthoDB" id="61116at2759"/>
<evidence type="ECO:0000256" key="1">
    <source>
        <dbReference type="PROSITE-ProRule" id="PRU00489"/>
    </source>
</evidence>
<evidence type="ECO:0000313" key="7">
    <source>
        <dbReference type="Proteomes" id="UP000271337"/>
    </source>
</evidence>
<evidence type="ECO:0000313" key="10">
    <source>
        <dbReference type="Proteomes" id="UP000282582"/>
    </source>
</evidence>
<feature type="compositionally biased region" description="Basic and acidic residues" evidence="2">
    <location>
        <begin position="130"/>
        <end position="150"/>
    </location>
</feature>
<evidence type="ECO:0008006" key="11">
    <source>
        <dbReference type="Google" id="ProtNLM"/>
    </source>
</evidence>
<feature type="region of interest" description="Disordered" evidence="2">
    <location>
        <begin position="106"/>
        <end position="170"/>
    </location>
</feature>
<evidence type="ECO:0000256" key="2">
    <source>
        <dbReference type="SAM" id="MobiDB-lite"/>
    </source>
</evidence>
<dbReference type="PANTHER" id="PTHR12829">
    <property type="entry name" value="N6-ADENOSINE-METHYLTRANSFERASE"/>
    <property type="match status" value="1"/>
</dbReference>
<dbReference type="GO" id="GO:0008168">
    <property type="term" value="F:methyltransferase activity"/>
    <property type="evidence" value="ECO:0007669"/>
    <property type="project" value="InterPro"/>
</dbReference>
<comment type="similarity">
    <text evidence="1">Belongs to the MT-A70-like family.</text>
</comment>
<proteinExistence type="inferred from homology"/>
<comment type="caution">
    <text evidence="4">The sequence shown here is derived from an EMBL/GenBank/DDBJ whole genome shotgun (WGS) entry which is preliminary data.</text>
</comment>
<gene>
    <name evidence="6" type="ORF">D0866_04352</name>
    <name evidence="5" type="ORF">D0867_06960</name>
    <name evidence="4" type="ORF">D0868_06003</name>
    <name evidence="3" type="ORF">D0869_06364</name>
</gene>
<accession>A0A3M6YSZ0</accession>
<dbReference type="EMBL" id="QWIJ01000466">
    <property type="protein sequence ID" value="RMX82029.1"/>
    <property type="molecule type" value="Genomic_DNA"/>
</dbReference>
<dbReference type="InterPro" id="IPR002052">
    <property type="entry name" value="DNA_methylase_N6_adenine_CS"/>
</dbReference>